<keyword evidence="7" id="KW-1133">Transmembrane helix</keyword>
<dbReference type="Proteomes" id="UP001489004">
    <property type="component" value="Unassembled WGS sequence"/>
</dbReference>
<evidence type="ECO:0000256" key="4">
    <source>
        <dbReference type="ARBA" id="ARBA00023136"/>
    </source>
</evidence>
<feature type="transmembrane region" description="Helical" evidence="7">
    <location>
        <begin position="28"/>
        <end position="54"/>
    </location>
</feature>
<proteinExistence type="predicted"/>
<evidence type="ECO:0000256" key="6">
    <source>
        <dbReference type="SAM" id="MobiDB-lite"/>
    </source>
</evidence>
<evidence type="ECO:0000313" key="9">
    <source>
        <dbReference type="Proteomes" id="UP001489004"/>
    </source>
</evidence>
<evidence type="ECO:0000313" key="8">
    <source>
        <dbReference type="EMBL" id="KAK9823942.1"/>
    </source>
</evidence>
<keyword evidence="2" id="KW-0328">Glycosyltransferase</keyword>
<evidence type="ECO:0000256" key="3">
    <source>
        <dbReference type="ARBA" id="ARBA00022679"/>
    </source>
</evidence>
<evidence type="ECO:0000256" key="5">
    <source>
        <dbReference type="ARBA" id="ARBA00023180"/>
    </source>
</evidence>
<feature type="compositionally biased region" description="Polar residues" evidence="6">
    <location>
        <begin position="220"/>
        <end position="230"/>
    </location>
</feature>
<keyword evidence="7" id="KW-0812">Transmembrane</keyword>
<reference evidence="8 9" key="1">
    <citation type="journal article" date="2024" name="Nat. Commun.">
        <title>Phylogenomics reveals the evolutionary origins of lichenization in chlorophyte algae.</title>
        <authorList>
            <person name="Puginier C."/>
            <person name="Libourel C."/>
            <person name="Otte J."/>
            <person name="Skaloud P."/>
            <person name="Haon M."/>
            <person name="Grisel S."/>
            <person name="Petersen M."/>
            <person name="Berrin J.G."/>
            <person name="Delaux P.M."/>
            <person name="Dal Grande F."/>
            <person name="Keller J."/>
        </authorList>
    </citation>
    <scope>NUCLEOTIDE SEQUENCE [LARGE SCALE GENOMIC DNA]</scope>
    <source>
        <strain evidence="8 9">SAG 2043</strain>
    </source>
</reference>
<dbReference type="Pfam" id="PF02485">
    <property type="entry name" value="Branch"/>
    <property type="match status" value="1"/>
</dbReference>
<evidence type="ECO:0000256" key="7">
    <source>
        <dbReference type="SAM" id="Phobius"/>
    </source>
</evidence>
<keyword evidence="3" id="KW-0808">Transferase</keyword>
<dbReference type="InterPro" id="IPR003406">
    <property type="entry name" value="Glyco_trans_14"/>
</dbReference>
<keyword evidence="5" id="KW-0325">Glycoprotein</keyword>
<organism evidence="8 9">
    <name type="scientific">[Myrmecia] bisecta</name>
    <dbReference type="NCBI Taxonomy" id="41462"/>
    <lineage>
        <taxon>Eukaryota</taxon>
        <taxon>Viridiplantae</taxon>
        <taxon>Chlorophyta</taxon>
        <taxon>core chlorophytes</taxon>
        <taxon>Trebouxiophyceae</taxon>
        <taxon>Trebouxiales</taxon>
        <taxon>Trebouxiaceae</taxon>
        <taxon>Myrmecia</taxon>
    </lineage>
</organism>
<dbReference type="AlphaFoldDB" id="A0AAW1QR78"/>
<accession>A0AAW1QR78</accession>
<keyword evidence="4 7" id="KW-0472">Membrane</keyword>
<dbReference type="PANTHER" id="PTHR31042">
    <property type="entry name" value="CORE-2/I-BRANCHING BETA-1,6-N-ACETYLGLUCOSAMINYLTRANSFERASE FAMILY PROTEIN-RELATED"/>
    <property type="match status" value="1"/>
</dbReference>
<keyword evidence="9" id="KW-1185">Reference proteome</keyword>
<dbReference type="GO" id="GO:0016757">
    <property type="term" value="F:glycosyltransferase activity"/>
    <property type="evidence" value="ECO:0007669"/>
    <property type="project" value="UniProtKB-KW"/>
</dbReference>
<sequence length="613" mass="69008">MARLGLRSGYSLSDLSMLQRQPQSWGRVYLKCVQWLCTLLGAVALIHMLAMLWATGGTMKMTTPASVGVPTQGYTANYMHWVNSLFGNSTVPSASEQLKTQLESLGVDELLTSSTENTTRPMLDRETVQQAQKEFNHPEAQAADTPAESEQEGSTFLANFMKRAKPVAQDVAAKSWLDKMQDNIVDQLAANWEEAEEAKVFANQSVPLMDTTIGKPDSPGRTQGQRSDVNTWHDSDDCAAGLRIPKVALMFLTRGELYHEETWAAWFKFAQGQIPVSAIKAAGCDAKMLAQIDRTCAVAPGTPAIKAQHLFNVYIHTAKEFKGYPVSNVFHGHDIDNKVEVAWGTHSLIAATRNLLEEALQDPLNQRFVLLSESGIPLYPPTTTWLQLTGEDKSRINACKLEGHQIHQHRWTDRMDFEELHWWHWRKSSQWFAITREHAQVVLNDTTINAVFKEHCNGDVNEGGWFRDCYSDEHYIPTLLAAKDRENETDCKGFVMHVDWSRGGAHPRSYSEREISAARLRLLRMPTDNCGYPAAIKTSEGLFVGPEEIDRQTCSDPHGKYAQTLGYQCPLFARKFPKETASAITALMQDCRNRLRITTGRDCSRRLKRLMML</sequence>
<dbReference type="GO" id="GO:0016020">
    <property type="term" value="C:membrane"/>
    <property type="evidence" value="ECO:0007669"/>
    <property type="project" value="UniProtKB-SubCell"/>
</dbReference>
<comment type="subcellular location">
    <subcellularLocation>
        <location evidence="1">Membrane</location>
        <topology evidence="1">Single-pass type II membrane protein</topology>
    </subcellularLocation>
</comment>
<comment type="caution">
    <text evidence="8">The sequence shown here is derived from an EMBL/GenBank/DDBJ whole genome shotgun (WGS) entry which is preliminary data.</text>
</comment>
<evidence type="ECO:0000256" key="2">
    <source>
        <dbReference type="ARBA" id="ARBA00022676"/>
    </source>
</evidence>
<evidence type="ECO:0000256" key="1">
    <source>
        <dbReference type="ARBA" id="ARBA00004606"/>
    </source>
</evidence>
<dbReference type="PANTHER" id="PTHR31042:SF150">
    <property type="entry name" value="OS06G0661900 PROTEIN"/>
    <property type="match status" value="1"/>
</dbReference>
<name>A0AAW1QR78_9CHLO</name>
<gene>
    <name evidence="8" type="ORF">WJX72_006544</name>
</gene>
<dbReference type="EMBL" id="JALJOR010000002">
    <property type="protein sequence ID" value="KAK9823942.1"/>
    <property type="molecule type" value="Genomic_DNA"/>
</dbReference>
<feature type="region of interest" description="Disordered" evidence="6">
    <location>
        <begin position="209"/>
        <end position="232"/>
    </location>
</feature>
<dbReference type="InterPro" id="IPR044174">
    <property type="entry name" value="BC10-like"/>
</dbReference>
<protein>
    <submittedName>
        <fullName evidence="8">Uncharacterized protein</fullName>
    </submittedName>
</protein>